<proteinExistence type="inferred from homology"/>
<keyword evidence="7 9" id="KW-0234">DNA repair</keyword>
<dbReference type="GO" id="GO:0005737">
    <property type="term" value="C:cytoplasm"/>
    <property type="evidence" value="ECO:0007669"/>
    <property type="project" value="UniProtKB-SubCell"/>
</dbReference>
<dbReference type="RefSeq" id="WP_105303287.1">
    <property type="nucleotide sequence ID" value="NZ_JAQXPC010000081.1"/>
</dbReference>
<feature type="domain" description="Methylated-DNA-[protein]-cysteine S-methyltransferase DNA binding" evidence="10">
    <location>
        <begin position="77"/>
        <end position="161"/>
    </location>
</feature>
<keyword evidence="4 9" id="KW-0489">Methyltransferase</keyword>
<feature type="domain" description="Methylguanine DNA methyltransferase ribonuclease-like" evidence="11">
    <location>
        <begin position="5"/>
        <end position="68"/>
    </location>
</feature>
<evidence type="ECO:0000256" key="6">
    <source>
        <dbReference type="ARBA" id="ARBA00022763"/>
    </source>
</evidence>
<evidence type="ECO:0000256" key="4">
    <source>
        <dbReference type="ARBA" id="ARBA00022603"/>
    </source>
</evidence>
<dbReference type="Gene3D" id="1.10.10.10">
    <property type="entry name" value="Winged helix-like DNA-binding domain superfamily/Winged helix DNA-binding domain"/>
    <property type="match status" value="1"/>
</dbReference>
<evidence type="ECO:0000256" key="1">
    <source>
        <dbReference type="ARBA" id="ARBA00001286"/>
    </source>
</evidence>
<dbReference type="InterPro" id="IPR023546">
    <property type="entry name" value="MGMT"/>
</dbReference>
<keyword evidence="3 9" id="KW-0963">Cytoplasm</keyword>
<dbReference type="GO" id="GO:0032259">
    <property type="term" value="P:methylation"/>
    <property type="evidence" value="ECO:0007669"/>
    <property type="project" value="UniProtKB-KW"/>
</dbReference>
<dbReference type="AlphaFoldDB" id="A0A7X2NSR3"/>
<evidence type="ECO:0000259" key="11">
    <source>
        <dbReference type="Pfam" id="PF02870"/>
    </source>
</evidence>
<dbReference type="CDD" id="cd06445">
    <property type="entry name" value="ATase"/>
    <property type="match status" value="1"/>
</dbReference>
<dbReference type="EC" id="2.1.1.63" evidence="9"/>
<evidence type="ECO:0000256" key="3">
    <source>
        <dbReference type="ARBA" id="ARBA00022490"/>
    </source>
</evidence>
<comment type="function">
    <text evidence="9">Involved in the cellular defense against the biological effects of O6-methylguanine (O6-MeG) and O4-methylthymine (O4-MeT) in DNA. Repairs the methylated nucleobase in DNA by stoichiometrically transferring the methyl group to a cysteine residue in the enzyme. This is a suicide reaction: the enzyme is irreversibly inactivated.</text>
</comment>
<dbReference type="InterPro" id="IPR036217">
    <property type="entry name" value="MethylDNA_cys_MeTrfase_DNAb"/>
</dbReference>
<dbReference type="PANTHER" id="PTHR10815:SF5">
    <property type="entry name" value="METHYLATED-DNA--PROTEIN-CYSTEINE METHYLTRANSFERASE"/>
    <property type="match status" value="1"/>
</dbReference>
<dbReference type="GO" id="GO:0006307">
    <property type="term" value="P:DNA alkylation repair"/>
    <property type="evidence" value="ECO:0007669"/>
    <property type="project" value="UniProtKB-UniRule"/>
</dbReference>
<evidence type="ECO:0000256" key="5">
    <source>
        <dbReference type="ARBA" id="ARBA00022679"/>
    </source>
</evidence>
<dbReference type="PROSITE" id="PS00374">
    <property type="entry name" value="MGMT"/>
    <property type="match status" value="1"/>
</dbReference>
<dbReference type="GO" id="GO:0003908">
    <property type="term" value="F:methylated-DNA-[protein]-cysteine S-methyltransferase activity"/>
    <property type="evidence" value="ECO:0007669"/>
    <property type="project" value="UniProtKB-UniRule"/>
</dbReference>
<evidence type="ECO:0000256" key="8">
    <source>
        <dbReference type="ARBA" id="ARBA00049348"/>
    </source>
</evidence>
<evidence type="ECO:0000259" key="10">
    <source>
        <dbReference type="Pfam" id="PF01035"/>
    </source>
</evidence>
<evidence type="ECO:0000313" key="13">
    <source>
        <dbReference type="Proteomes" id="UP000461880"/>
    </source>
</evidence>
<dbReference type="InterPro" id="IPR014048">
    <property type="entry name" value="MethylDNA_cys_MeTrfase_DNA-bd"/>
</dbReference>
<comment type="similarity">
    <text evidence="2 9">Belongs to the MGMT family.</text>
</comment>
<reference evidence="12 13" key="1">
    <citation type="submission" date="2019-08" db="EMBL/GenBank/DDBJ databases">
        <title>In-depth cultivation of the pig gut microbiome towards novel bacterial diversity and tailored functional studies.</title>
        <authorList>
            <person name="Wylensek D."/>
            <person name="Hitch T.C.A."/>
            <person name="Clavel T."/>
        </authorList>
    </citation>
    <scope>NUCLEOTIDE SEQUENCE [LARGE SCALE GENOMIC DNA]</scope>
    <source>
        <strain evidence="12 13">Oil+RF-744-GAM-WT-6</strain>
    </source>
</reference>
<evidence type="ECO:0000256" key="7">
    <source>
        <dbReference type="ARBA" id="ARBA00023204"/>
    </source>
</evidence>
<dbReference type="InterPro" id="IPR001497">
    <property type="entry name" value="MethylDNA_cys_MeTrfase_AS"/>
</dbReference>
<comment type="miscellaneous">
    <text evidence="9">This enzyme catalyzes only one turnover and therefore is not strictly catalytic. According to one definition, an enzyme is a biocatalyst that acts repeatedly and over many reaction cycles.</text>
</comment>
<comment type="caution">
    <text evidence="12">The sequence shown here is derived from an EMBL/GenBank/DDBJ whole genome shotgun (WGS) entry which is preliminary data.</text>
</comment>
<dbReference type="Gene3D" id="3.30.160.70">
    <property type="entry name" value="Methylated DNA-protein cysteine methyltransferase domain"/>
    <property type="match status" value="1"/>
</dbReference>
<dbReference type="HAMAP" id="MF_00772">
    <property type="entry name" value="OGT"/>
    <property type="match status" value="1"/>
</dbReference>
<dbReference type="Pfam" id="PF02870">
    <property type="entry name" value="Methyltransf_1N"/>
    <property type="match status" value="1"/>
</dbReference>
<dbReference type="Pfam" id="PF01035">
    <property type="entry name" value="DNA_binding_1"/>
    <property type="match status" value="1"/>
</dbReference>
<name>A0A7X2NSR3_9FIRM</name>
<accession>A0A7X2NSR3</accession>
<gene>
    <name evidence="12" type="ORF">FYJ51_08130</name>
</gene>
<evidence type="ECO:0000256" key="9">
    <source>
        <dbReference type="HAMAP-Rule" id="MF_00772"/>
    </source>
</evidence>
<dbReference type="InterPro" id="IPR036388">
    <property type="entry name" value="WH-like_DNA-bd_sf"/>
</dbReference>
<dbReference type="EMBL" id="VUMN01000018">
    <property type="protein sequence ID" value="MSS58874.1"/>
    <property type="molecule type" value="Genomic_DNA"/>
</dbReference>
<dbReference type="PANTHER" id="PTHR10815">
    <property type="entry name" value="METHYLATED-DNA--PROTEIN-CYSTEINE METHYLTRANSFERASE"/>
    <property type="match status" value="1"/>
</dbReference>
<dbReference type="NCBIfam" id="TIGR00589">
    <property type="entry name" value="ogt"/>
    <property type="match status" value="1"/>
</dbReference>
<protein>
    <recommendedName>
        <fullName evidence="9">Methylated-DNA--protein-cysteine methyltransferase</fullName>
        <ecNumber evidence="9">2.1.1.63</ecNumber>
    </recommendedName>
    <alternativeName>
        <fullName evidence="9">6-O-methylguanine-DNA methyltransferase</fullName>
        <shortName evidence="9">MGMT</shortName>
    </alternativeName>
    <alternativeName>
        <fullName evidence="9">O-6-methylguanine-DNA-alkyltransferase</fullName>
    </alternativeName>
</protein>
<sequence>MQYISEYQSPMGRMTIASDETGISGLWFDGQKYDRAGLVHPEQKETEFIHSAKQWLDQYFSGKKPDFTPALHLSGTEFQILVWKKLLKIPYGTTVTYGELAEQVAEETGRESMSSQAVGGAVGHNRISIIVPCHRVVGAHGELTGYAGGIERKQKLLKLEEILK</sequence>
<dbReference type="InterPro" id="IPR008332">
    <property type="entry name" value="MethylG_MeTrfase_N"/>
</dbReference>
<dbReference type="InterPro" id="IPR036631">
    <property type="entry name" value="MGMT_N_sf"/>
</dbReference>
<feature type="active site" description="Nucleophile; methyl group acceptor" evidence="9">
    <location>
        <position position="133"/>
    </location>
</feature>
<evidence type="ECO:0000256" key="2">
    <source>
        <dbReference type="ARBA" id="ARBA00008711"/>
    </source>
</evidence>
<comment type="catalytic activity">
    <reaction evidence="1 9">
        <text>a 4-O-methyl-thymidine in DNA + L-cysteinyl-[protein] = a thymidine in DNA + S-methyl-L-cysteinyl-[protein]</text>
        <dbReference type="Rhea" id="RHEA:53428"/>
        <dbReference type="Rhea" id="RHEA-COMP:10131"/>
        <dbReference type="Rhea" id="RHEA-COMP:10132"/>
        <dbReference type="Rhea" id="RHEA-COMP:13555"/>
        <dbReference type="Rhea" id="RHEA-COMP:13556"/>
        <dbReference type="ChEBI" id="CHEBI:29950"/>
        <dbReference type="ChEBI" id="CHEBI:82612"/>
        <dbReference type="ChEBI" id="CHEBI:137386"/>
        <dbReference type="ChEBI" id="CHEBI:137387"/>
        <dbReference type="EC" id="2.1.1.63"/>
    </reaction>
</comment>
<keyword evidence="6 9" id="KW-0227">DNA damage</keyword>
<keyword evidence="13" id="KW-1185">Reference proteome</keyword>
<dbReference type="SUPFAM" id="SSF46767">
    <property type="entry name" value="Methylated DNA-protein cysteine methyltransferase, C-terminal domain"/>
    <property type="match status" value="1"/>
</dbReference>
<dbReference type="SUPFAM" id="SSF53155">
    <property type="entry name" value="Methylated DNA-protein cysteine methyltransferase domain"/>
    <property type="match status" value="1"/>
</dbReference>
<dbReference type="FunFam" id="1.10.10.10:FF:000214">
    <property type="entry name" value="Methylated-DNA--protein-cysteine methyltransferase"/>
    <property type="match status" value="1"/>
</dbReference>
<dbReference type="Proteomes" id="UP000461880">
    <property type="component" value="Unassembled WGS sequence"/>
</dbReference>
<comment type="catalytic activity">
    <reaction evidence="8 9">
        <text>a 6-O-methyl-2'-deoxyguanosine in DNA + L-cysteinyl-[protein] = S-methyl-L-cysteinyl-[protein] + a 2'-deoxyguanosine in DNA</text>
        <dbReference type="Rhea" id="RHEA:24000"/>
        <dbReference type="Rhea" id="RHEA-COMP:10131"/>
        <dbReference type="Rhea" id="RHEA-COMP:10132"/>
        <dbReference type="Rhea" id="RHEA-COMP:11367"/>
        <dbReference type="Rhea" id="RHEA-COMP:11368"/>
        <dbReference type="ChEBI" id="CHEBI:29950"/>
        <dbReference type="ChEBI" id="CHEBI:82612"/>
        <dbReference type="ChEBI" id="CHEBI:85445"/>
        <dbReference type="ChEBI" id="CHEBI:85448"/>
        <dbReference type="EC" id="2.1.1.63"/>
    </reaction>
</comment>
<organism evidence="12 13">
    <name type="scientific">Stecheria intestinalis</name>
    <dbReference type="NCBI Taxonomy" id="2606630"/>
    <lineage>
        <taxon>Bacteria</taxon>
        <taxon>Bacillati</taxon>
        <taxon>Bacillota</taxon>
        <taxon>Erysipelotrichia</taxon>
        <taxon>Erysipelotrichales</taxon>
        <taxon>Erysipelotrichaceae</taxon>
        <taxon>Stecheria</taxon>
    </lineage>
</organism>
<comment type="subcellular location">
    <subcellularLocation>
        <location evidence="9">Cytoplasm</location>
    </subcellularLocation>
</comment>
<evidence type="ECO:0000313" key="12">
    <source>
        <dbReference type="EMBL" id="MSS58874.1"/>
    </source>
</evidence>
<keyword evidence="5 9" id="KW-0808">Transferase</keyword>